<proteinExistence type="predicted"/>
<comment type="caution">
    <text evidence="2">The sequence shown here is derived from an EMBL/GenBank/DDBJ whole genome shotgun (WGS) entry which is preliminary data.</text>
</comment>
<organism evidence="2 3">
    <name type="scientific">Phytophthora palmivora</name>
    <dbReference type="NCBI Taxonomy" id="4796"/>
    <lineage>
        <taxon>Eukaryota</taxon>
        <taxon>Sar</taxon>
        <taxon>Stramenopiles</taxon>
        <taxon>Oomycota</taxon>
        <taxon>Peronosporomycetes</taxon>
        <taxon>Peronosporales</taxon>
        <taxon>Peronosporaceae</taxon>
        <taxon>Phytophthora</taxon>
    </lineage>
</organism>
<evidence type="ECO:0000256" key="1">
    <source>
        <dbReference type="SAM" id="MobiDB-lite"/>
    </source>
</evidence>
<evidence type="ECO:0000313" key="3">
    <source>
        <dbReference type="Proteomes" id="UP000237271"/>
    </source>
</evidence>
<dbReference type="EMBL" id="NCKW01009579">
    <property type="protein sequence ID" value="POM66578.1"/>
    <property type="molecule type" value="Genomic_DNA"/>
</dbReference>
<evidence type="ECO:0000313" key="2">
    <source>
        <dbReference type="EMBL" id="POM66578.1"/>
    </source>
</evidence>
<gene>
    <name evidence="2" type="ORF">PHPALM_17540</name>
</gene>
<dbReference type="AlphaFoldDB" id="A0A2P4XM09"/>
<accession>A0A2P4XM09</accession>
<feature type="compositionally biased region" description="Basic and acidic residues" evidence="1">
    <location>
        <begin position="1"/>
        <end position="10"/>
    </location>
</feature>
<dbReference type="OrthoDB" id="124847at2759"/>
<protein>
    <submittedName>
        <fullName evidence="2">Uncharacterized protein</fullName>
    </submittedName>
</protein>
<keyword evidence="3" id="KW-1185">Reference proteome</keyword>
<feature type="region of interest" description="Disordered" evidence="1">
    <location>
        <begin position="1"/>
        <end position="20"/>
    </location>
</feature>
<name>A0A2P4XM09_9STRA</name>
<reference evidence="2 3" key="1">
    <citation type="journal article" date="2017" name="Genome Biol. Evol.">
        <title>Phytophthora megakarya and P. palmivora, closely related causal agents of cacao black pod rot, underwent increases in genome sizes and gene numbers by different mechanisms.</title>
        <authorList>
            <person name="Ali S.S."/>
            <person name="Shao J."/>
            <person name="Lary D.J."/>
            <person name="Kronmiller B."/>
            <person name="Shen D."/>
            <person name="Strem M.D."/>
            <person name="Amoako-Attah I."/>
            <person name="Akrofi A.Y."/>
            <person name="Begoude B.A."/>
            <person name="Ten Hoopen G.M."/>
            <person name="Coulibaly K."/>
            <person name="Kebe B.I."/>
            <person name="Melnick R.L."/>
            <person name="Guiltinan M.J."/>
            <person name="Tyler B.M."/>
            <person name="Meinhardt L.W."/>
            <person name="Bailey B.A."/>
        </authorList>
    </citation>
    <scope>NUCLEOTIDE SEQUENCE [LARGE SCALE GENOMIC DNA]</scope>
    <source>
        <strain evidence="3">sbr112.9</strain>
    </source>
</reference>
<dbReference type="Proteomes" id="UP000237271">
    <property type="component" value="Unassembled WGS sequence"/>
</dbReference>
<sequence>MTERPDDTPREKRKRLTQQALDTRTFPPQLAYPEILRNDSDLVALFSQPVLVWIPGVKRESRKPPCVVSGCRCDPSLKELKLRVIEDVDCKYNVLYIKYQCTGNQVNL</sequence>